<dbReference type="InterPro" id="IPR036388">
    <property type="entry name" value="WH-like_DNA-bd_sf"/>
</dbReference>
<dbReference type="EMBL" id="CP046401">
    <property type="protein sequence ID" value="QGY42394.1"/>
    <property type="molecule type" value="Genomic_DNA"/>
</dbReference>
<reference evidence="6 7" key="1">
    <citation type="submission" date="2019-11" db="EMBL/GenBank/DDBJ databases">
        <authorList>
            <person name="Zheng R.K."/>
            <person name="Sun C.M."/>
        </authorList>
    </citation>
    <scope>NUCLEOTIDE SEQUENCE [LARGE SCALE GENOMIC DNA]</scope>
    <source>
        <strain evidence="6 7">WC007</strain>
    </source>
</reference>
<dbReference type="Proteomes" id="UP000428260">
    <property type="component" value="Chromosome"/>
</dbReference>
<keyword evidence="7" id="KW-1185">Reference proteome</keyword>
<dbReference type="Pfam" id="PF08281">
    <property type="entry name" value="Sigma70_r4_2"/>
    <property type="match status" value="1"/>
</dbReference>
<keyword evidence="4" id="KW-0804">Transcription</keyword>
<dbReference type="Pfam" id="PF04542">
    <property type="entry name" value="Sigma70_r2"/>
    <property type="match status" value="1"/>
</dbReference>
<feature type="domain" description="HTH luxR-type" evidence="5">
    <location>
        <begin position="146"/>
        <end position="173"/>
    </location>
</feature>
<dbReference type="InterPro" id="IPR014284">
    <property type="entry name" value="RNA_pol_sigma-70_dom"/>
</dbReference>
<dbReference type="AlphaFoldDB" id="A0A6I6JXG1"/>
<dbReference type="PROSITE" id="PS00622">
    <property type="entry name" value="HTH_LUXR_1"/>
    <property type="match status" value="1"/>
</dbReference>
<keyword evidence="3" id="KW-0731">Sigma factor</keyword>
<dbReference type="SUPFAM" id="SSF88946">
    <property type="entry name" value="Sigma2 domain of RNA polymerase sigma factors"/>
    <property type="match status" value="1"/>
</dbReference>
<dbReference type="GO" id="GO:0016987">
    <property type="term" value="F:sigma factor activity"/>
    <property type="evidence" value="ECO:0007669"/>
    <property type="project" value="UniProtKB-KW"/>
</dbReference>
<dbReference type="CDD" id="cd06171">
    <property type="entry name" value="Sigma70_r4"/>
    <property type="match status" value="1"/>
</dbReference>
<dbReference type="PANTHER" id="PTHR43133:SF46">
    <property type="entry name" value="RNA POLYMERASE SIGMA-70 FACTOR ECF SUBFAMILY"/>
    <property type="match status" value="1"/>
</dbReference>
<sequence>MINDLKNKSLIASGDQKKFRQLMELTSDDLLIFAIGFLRDKETAEEIVSDVFVKIWNNRKDLLKVKNIKSYLFISVKNGCLSHLRKSSKNKNIISIDEFEDFRFLPVEGPLEDNLIEEETVNLIYNAIEKLPPKCKLAFTLAKVNGLKYKEIAEIMNVSEKTVNNHLVNAVNKISGILSVTQKSNEKPVSMNRASLF</sequence>
<dbReference type="InterPro" id="IPR007627">
    <property type="entry name" value="RNA_pol_sigma70_r2"/>
</dbReference>
<evidence type="ECO:0000256" key="1">
    <source>
        <dbReference type="ARBA" id="ARBA00010641"/>
    </source>
</evidence>
<gene>
    <name evidence="6" type="ORF">GM418_01610</name>
</gene>
<dbReference type="Gene3D" id="1.10.10.10">
    <property type="entry name" value="Winged helix-like DNA-binding domain superfamily/Winged helix DNA-binding domain"/>
    <property type="match status" value="1"/>
</dbReference>
<evidence type="ECO:0000259" key="5">
    <source>
        <dbReference type="PROSITE" id="PS00622"/>
    </source>
</evidence>
<dbReference type="Gene3D" id="1.10.1740.10">
    <property type="match status" value="1"/>
</dbReference>
<dbReference type="PRINTS" id="PR00038">
    <property type="entry name" value="HTHLUXR"/>
</dbReference>
<dbReference type="PANTHER" id="PTHR43133">
    <property type="entry name" value="RNA POLYMERASE ECF-TYPE SIGMA FACTO"/>
    <property type="match status" value="1"/>
</dbReference>
<dbReference type="GO" id="GO:0003677">
    <property type="term" value="F:DNA binding"/>
    <property type="evidence" value="ECO:0007669"/>
    <property type="project" value="InterPro"/>
</dbReference>
<keyword evidence="2" id="KW-0805">Transcription regulation</keyword>
<evidence type="ECO:0000256" key="4">
    <source>
        <dbReference type="ARBA" id="ARBA00023163"/>
    </source>
</evidence>
<dbReference type="InterPro" id="IPR000792">
    <property type="entry name" value="Tscrpt_reg_LuxR_C"/>
</dbReference>
<dbReference type="NCBIfam" id="TIGR02985">
    <property type="entry name" value="Sig70_bacteroi1"/>
    <property type="match status" value="1"/>
</dbReference>
<accession>A0A6I6JXG1</accession>
<dbReference type="InterPro" id="IPR014327">
    <property type="entry name" value="RNA_pol_sigma70_bacteroid"/>
</dbReference>
<evidence type="ECO:0000313" key="7">
    <source>
        <dbReference type="Proteomes" id="UP000428260"/>
    </source>
</evidence>
<evidence type="ECO:0000256" key="2">
    <source>
        <dbReference type="ARBA" id="ARBA00023015"/>
    </source>
</evidence>
<dbReference type="InterPro" id="IPR013325">
    <property type="entry name" value="RNA_pol_sigma_r2"/>
</dbReference>
<evidence type="ECO:0000256" key="3">
    <source>
        <dbReference type="ARBA" id="ARBA00023082"/>
    </source>
</evidence>
<name>A0A6I6JXG1_9BACT</name>
<evidence type="ECO:0000313" key="6">
    <source>
        <dbReference type="EMBL" id="QGY42394.1"/>
    </source>
</evidence>
<dbReference type="InterPro" id="IPR013249">
    <property type="entry name" value="RNA_pol_sigma70_r4_t2"/>
</dbReference>
<dbReference type="InterPro" id="IPR013324">
    <property type="entry name" value="RNA_pol_sigma_r3/r4-like"/>
</dbReference>
<dbReference type="GO" id="GO:0006352">
    <property type="term" value="P:DNA-templated transcription initiation"/>
    <property type="evidence" value="ECO:0007669"/>
    <property type="project" value="InterPro"/>
</dbReference>
<comment type="similarity">
    <text evidence="1">Belongs to the sigma-70 factor family. ECF subfamily.</text>
</comment>
<dbReference type="SUPFAM" id="SSF88659">
    <property type="entry name" value="Sigma3 and sigma4 domains of RNA polymerase sigma factors"/>
    <property type="match status" value="1"/>
</dbReference>
<organism evidence="6 7">
    <name type="scientific">Maribellus comscasis</name>
    <dbReference type="NCBI Taxonomy" id="2681766"/>
    <lineage>
        <taxon>Bacteria</taxon>
        <taxon>Pseudomonadati</taxon>
        <taxon>Bacteroidota</taxon>
        <taxon>Bacteroidia</taxon>
        <taxon>Marinilabiliales</taxon>
        <taxon>Prolixibacteraceae</taxon>
        <taxon>Maribellus</taxon>
    </lineage>
</organism>
<protein>
    <submittedName>
        <fullName evidence="6">RNA polymerase sigma-70 factor</fullName>
    </submittedName>
</protein>
<proteinExistence type="inferred from homology"/>
<dbReference type="RefSeq" id="WP_158862504.1">
    <property type="nucleotide sequence ID" value="NZ_CP046401.1"/>
</dbReference>
<dbReference type="NCBIfam" id="TIGR02937">
    <property type="entry name" value="sigma70-ECF"/>
    <property type="match status" value="1"/>
</dbReference>
<dbReference type="KEGG" id="mcos:GM418_01610"/>
<dbReference type="InterPro" id="IPR039425">
    <property type="entry name" value="RNA_pol_sigma-70-like"/>
</dbReference>